<name>A0A1Y2BDB5_9TREE</name>
<feature type="compositionally biased region" description="Basic residues" evidence="1">
    <location>
        <begin position="39"/>
        <end position="49"/>
    </location>
</feature>
<dbReference type="AlphaFoldDB" id="A0A1Y2BDB5"/>
<dbReference type="Pfam" id="PF11976">
    <property type="entry name" value="Rad60-SLD"/>
    <property type="match status" value="1"/>
</dbReference>
<accession>A0A1Y2BDB5</accession>
<dbReference type="InterPro" id="IPR022617">
    <property type="entry name" value="Rad60/SUMO-like_dom"/>
</dbReference>
<organism evidence="3 4">
    <name type="scientific">Naematelia encephala</name>
    <dbReference type="NCBI Taxonomy" id="71784"/>
    <lineage>
        <taxon>Eukaryota</taxon>
        <taxon>Fungi</taxon>
        <taxon>Dikarya</taxon>
        <taxon>Basidiomycota</taxon>
        <taxon>Agaricomycotina</taxon>
        <taxon>Tremellomycetes</taxon>
        <taxon>Tremellales</taxon>
        <taxon>Naemateliaceae</taxon>
        <taxon>Naematelia</taxon>
    </lineage>
</organism>
<dbReference type="Gene3D" id="3.10.20.90">
    <property type="entry name" value="Phosphatidylinositol 3-kinase Catalytic Subunit, Chain A, domain 1"/>
    <property type="match status" value="2"/>
</dbReference>
<dbReference type="OrthoDB" id="442921at2759"/>
<sequence length="397" mass="44344">MGPADVIEVDSDEEFFTVHTRAPIKRLPPSRRPPSSSPPRRRKGRKKSRKEGDEAEVDELEEVDDTDKIEAGPSSRRTAGYASVKFKPLPAWVNQSSQRERTGSKGRDKLQRASEVIVLDESDEEVDVVVGGKRRKRIVLTPPPPLPEAKRLEIARIREQFFPSTEAELVAPIRISPPSSSTPPTSLNTVLIYVKMVADPERLANGASAAAIRQYEKSRTFTIGMDDTLDVIVAALAKRIQKPPQEICLVYKDHKLYTGMTPRKLQIDTSAYMQGYEKHVWERVKEERQRARANDAHGAHPEETSPVPTSPSKDELAVKEQTKKRLVLRGSQGQVKINAEPGVIAQTLVSFYCRKTGLPEEAKGKMHLEIDGERVDPDVRVEHMDVEAGDLLDVVEG</sequence>
<dbReference type="SUPFAM" id="SSF54236">
    <property type="entry name" value="Ubiquitin-like"/>
    <property type="match status" value="2"/>
</dbReference>
<evidence type="ECO:0000256" key="1">
    <source>
        <dbReference type="SAM" id="MobiDB-lite"/>
    </source>
</evidence>
<protein>
    <recommendedName>
        <fullName evidence="2">Rad60/SUMO-like domain-containing protein</fullName>
    </recommendedName>
</protein>
<proteinExistence type="predicted"/>
<dbReference type="Proteomes" id="UP000193986">
    <property type="component" value="Unassembled WGS sequence"/>
</dbReference>
<feature type="compositionally biased region" description="Basic and acidic residues" evidence="1">
    <location>
        <begin position="287"/>
        <end position="303"/>
    </location>
</feature>
<evidence type="ECO:0000313" key="4">
    <source>
        <dbReference type="Proteomes" id="UP000193986"/>
    </source>
</evidence>
<reference evidence="3 4" key="1">
    <citation type="submission" date="2016-07" db="EMBL/GenBank/DDBJ databases">
        <title>Pervasive Adenine N6-methylation of Active Genes in Fungi.</title>
        <authorList>
            <consortium name="DOE Joint Genome Institute"/>
            <person name="Mondo S.J."/>
            <person name="Dannebaum R.O."/>
            <person name="Kuo R.C."/>
            <person name="Labutti K."/>
            <person name="Haridas S."/>
            <person name="Kuo A."/>
            <person name="Salamov A."/>
            <person name="Ahrendt S.R."/>
            <person name="Lipzen A."/>
            <person name="Sullivan W."/>
            <person name="Andreopoulos W.B."/>
            <person name="Clum A."/>
            <person name="Lindquist E."/>
            <person name="Daum C."/>
            <person name="Ramamoorthy G.K."/>
            <person name="Gryganskyi A."/>
            <person name="Culley D."/>
            <person name="Magnuson J.K."/>
            <person name="James T.Y."/>
            <person name="O'Malley M.A."/>
            <person name="Stajich J.E."/>
            <person name="Spatafora J.W."/>
            <person name="Visel A."/>
            <person name="Grigoriev I.V."/>
        </authorList>
    </citation>
    <scope>NUCLEOTIDE SEQUENCE [LARGE SCALE GENOMIC DNA]</scope>
    <source>
        <strain evidence="3 4">68-887.2</strain>
    </source>
</reference>
<feature type="region of interest" description="Disordered" evidence="1">
    <location>
        <begin position="17"/>
        <end position="82"/>
    </location>
</feature>
<feature type="compositionally biased region" description="Acidic residues" evidence="1">
    <location>
        <begin position="53"/>
        <end position="67"/>
    </location>
</feature>
<keyword evidence="4" id="KW-1185">Reference proteome</keyword>
<dbReference type="InParanoid" id="A0A1Y2BDB5"/>
<evidence type="ECO:0000313" key="3">
    <source>
        <dbReference type="EMBL" id="ORY32530.1"/>
    </source>
</evidence>
<evidence type="ECO:0000259" key="2">
    <source>
        <dbReference type="Pfam" id="PF11976"/>
    </source>
</evidence>
<gene>
    <name evidence="3" type="ORF">BCR39DRAFT_557517</name>
</gene>
<dbReference type="InterPro" id="IPR029071">
    <property type="entry name" value="Ubiquitin-like_domsf"/>
</dbReference>
<feature type="region of interest" description="Disordered" evidence="1">
    <location>
        <begin position="287"/>
        <end position="315"/>
    </location>
</feature>
<dbReference type="STRING" id="71784.A0A1Y2BDB5"/>
<feature type="domain" description="Rad60/SUMO-like" evidence="2">
    <location>
        <begin position="326"/>
        <end position="395"/>
    </location>
</feature>
<dbReference type="EMBL" id="MCFC01000009">
    <property type="protein sequence ID" value="ORY32530.1"/>
    <property type="molecule type" value="Genomic_DNA"/>
</dbReference>
<comment type="caution">
    <text evidence="3">The sequence shown here is derived from an EMBL/GenBank/DDBJ whole genome shotgun (WGS) entry which is preliminary data.</text>
</comment>